<comment type="caution">
    <text evidence="1">The sequence shown here is derived from an EMBL/GenBank/DDBJ whole genome shotgun (WGS) entry which is preliminary data.</text>
</comment>
<sequence>MTTETPRDEDEPFGSYKARRRRPLRLRIARLCGGGEHRRCRHTVASAGGSHAAFGGKRSQRGITSCSVLFDRLAGIRNLP</sequence>
<evidence type="ECO:0000313" key="2">
    <source>
        <dbReference type="Proteomes" id="UP000468735"/>
    </source>
</evidence>
<dbReference type="RefSeq" id="WP_192809792.1">
    <property type="nucleotide sequence ID" value="NZ_WBMT01000010.1"/>
</dbReference>
<keyword evidence="2" id="KW-1185">Reference proteome</keyword>
<dbReference type="AlphaFoldDB" id="A0A6H9Z112"/>
<accession>A0A6H9Z112</accession>
<protein>
    <submittedName>
        <fullName evidence="1">Uncharacterized protein</fullName>
    </submittedName>
</protein>
<organism evidence="1 2">
    <name type="scientific">Actinomadura rudentiformis</name>
    <dbReference type="NCBI Taxonomy" id="359158"/>
    <lineage>
        <taxon>Bacteria</taxon>
        <taxon>Bacillati</taxon>
        <taxon>Actinomycetota</taxon>
        <taxon>Actinomycetes</taxon>
        <taxon>Streptosporangiales</taxon>
        <taxon>Thermomonosporaceae</taxon>
        <taxon>Actinomadura</taxon>
    </lineage>
</organism>
<gene>
    <name evidence="1" type="ORF">F8566_21555</name>
</gene>
<proteinExistence type="predicted"/>
<reference evidence="1 2" key="1">
    <citation type="submission" date="2019-09" db="EMBL/GenBank/DDBJ databases">
        <title>Actinomadura physcomitrii sp. nov., a novel actinomycete isolated from moss [Physcomitrium sphaericum (Ludw) Fuernr].</title>
        <authorList>
            <person name="Zhuang X."/>
            <person name="Liu C."/>
        </authorList>
    </citation>
    <scope>NUCLEOTIDE SEQUENCE [LARGE SCALE GENOMIC DNA]</scope>
    <source>
        <strain evidence="1 2">HMC1</strain>
    </source>
</reference>
<name>A0A6H9Z112_9ACTN</name>
<evidence type="ECO:0000313" key="1">
    <source>
        <dbReference type="EMBL" id="KAB2346815.1"/>
    </source>
</evidence>
<dbReference type="Proteomes" id="UP000468735">
    <property type="component" value="Unassembled WGS sequence"/>
</dbReference>
<dbReference type="EMBL" id="WBMT01000010">
    <property type="protein sequence ID" value="KAB2346815.1"/>
    <property type="molecule type" value="Genomic_DNA"/>
</dbReference>